<keyword evidence="2" id="KW-1185">Reference proteome</keyword>
<dbReference type="EMBL" id="BSXS01003814">
    <property type="protein sequence ID" value="GME81981.1"/>
    <property type="molecule type" value="Genomic_DNA"/>
</dbReference>
<protein>
    <submittedName>
        <fullName evidence="1">Unnamed protein product</fullName>
    </submittedName>
</protein>
<organism evidence="1 2">
    <name type="scientific">Ambrosiozyma monospora</name>
    <name type="common">Yeast</name>
    <name type="synonym">Endomycopsis monosporus</name>
    <dbReference type="NCBI Taxonomy" id="43982"/>
    <lineage>
        <taxon>Eukaryota</taxon>
        <taxon>Fungi</taxon>
        <taxon>Dikarya</taxon>
        <taxon>Ascomycota</taxon>
        <taxon>Saccharomycotina</taxon>
        <taxon>Pichiomycetes</taxon>
        <taxon>Pichiales</taxon>
        <taxon>Pichiaceae</taxon>
        <taxon>Ambrosiozyma</taxon>
    </lineage>
</organism>
<comment type="caution">
    <text evidence="1">The sequence shown here is derived from an EMBL/GenBank/DDBJ whole genome shotgun (WGS) entry which is preliminary data.</text>
</comment>
<gene>
    <name evidence="1" type="ORF">Amon02_000524200</name>
</gene>
<sequence length="258" mass="30086">MSFEQTNAEQKSLEQEHAEIYEELLLTVDKLLTETKLHSLSKQSPEQLRAQLSNLKSEMQDLDLTTIHSKEADEGTNSDETLLNESLEQLLKLRLDVLNQHLITYPNLKIIHGQPNQINYEKINALNKEKDAKNIEYAAEVKNSKTREQIQKLKRENYTKMERLQQEMTTYLDLVEEVNDLKSRIQLEDREDEELYNMKVRYTNITKKNLVLSQFNMNLISSLSNVDLATDPELLNILLDCGSYNDYGLFGYEKKPDL</sequence>
<dbReference type="Proteomes" id="UP001165064">
    <property type="component" value="Unassembled WGS sequence"/>
</dbReference>
<proteinExistence type="predicted"/>
<accession>A0ACB5T645</accession>
<name>A0ACB5T645_AMBMO</name>
<evidence type="ECO:0000313" key="2">
    <source>
        <dbReference type="Proteomes" id="UP001165064"/>
    </source>
</evidence>
<reference evidence="1" key="1">
    <citation type="submission" date="2023-04" db="EMBL/GenBank/DDBJ databases">
        <title>Ambrosiozyma monospora NBRC 10751.</title>
        <authorList>
            <person name="Ichikawa N."/>
            <person name="Sato H."/>
            <person name="Tonouchi N."/>
        </authorList>
    </citation>
    <scope>NUCLEOTIDE SEQUENCE</scope>
    <source>
        <strain evidence="1">NBRC 10751</strain>
    </source>
</reference>
<evidence type="ECO:0000313" key="1">
    <source>
        <dbReference type="EMBL" id="GME81981.1"/>
    </source>
</evidence>